<dbReference type="InterPro" id="IPR011990">
    <property type="entry name" value="TPR-like_helical_dom_sf"/>
</dbReference>
<gene>
    <name evidence="2" type="ORF">QRX60_34630</name>
</gene>
<evidence type="ECO:0000259" key="1">
    <source>
        <dbReference type="SMART" id="SM01043"/>
    </source>
</evidence>
<dbReference type="Gene3D" id="1.25.40.10">
    <property type="entry name" value="Tetratricopeptide repeat domain"/>
    <property type="match status" value="1"/>
</dbReference>
<dbReference type="SUPFAM" id="SSF46894">
    <property type="entry name" value="C-terminal effector domain of the bipartite response regulators"/>
    <property type="match status" value="1"/>
</dbReference>
<feature type="domain" description="Bacterial transcriptional activator" evidence="1">
    <location>
        <begin position="105"/>
        <end position="248"/>
    </location>
</feature>
<dbReference type="Gene3D" id="1.10.10.10">
    <property type="entry name" value="Winged helix-like DNA-binding domain superfamily/Winged helix DNA-binding domain"/>
    <property type="match status" value="1"/>
</dbReference>
<keyword evidence="3" id="KW-1185">Reference proteome</keyword>
<name>A0A9Y2NC37_9PSEU</name>
<evidence type="ECO:0000313" key="3">
    <source>
        <dbReference type="Proteomes" id="UP001239397"/>
    </source>
</evidence>
<dbReference type="InterPro" id="IPR036388">
    <property type="entry name" value="WH-like_DNA-bd_sf"/>
</dbReference>
<dbReference type="SUPFAM" id="SSF48452">
    <property type="entry name" value="TPR-like"/>
    <property type="match status" value="1"/>
</dbReference>
<dbReference type="SMART" id="SM01043">
    <property type="entry name" value="BTAD"/>
    <property type="match status" value="1"/>
</dbReference>
<dbReference type="GO" id="GO:0006355">
    <property type="term" value="P:regulation of DNA-templated transcription"/>
    <property type="evidence" value="ECO:0007669"/>
    <property type="project" value="InterPro"/>
</dbReference>
<dbReference type="Pfam" id="PF03704">
    <property type="entry name" value="BTAD"/>
    <property type="match status" value="1"/>
</dbReference>
<dbReference type="InterPro" id="IPR051677">
    <property type="entry name" value="AfsR-DnrI-RedD_regulator"/>
</dbReference>
<dbReference type="InterPro" id="IPR016032">
    <property type="entry name" value="Sig_transdc_resp-reg_C-effctor"/>
</dbReference>
<dbReference type="Proteomes" id="UP001239397">
    <property type="component" value="Chromosome"/>
</dbReference>
<sequence length="254" mass="27948">MSPGLAICLLGTFRVLKAGAPVAVRPGGKTEALLRELALQEHYRASRERLLETMWPESDTSHAVQALNSLVHATRKQFGDVLDGAAPVVYADGGYRLNTDAGVSVDIGQFDALSDRAERGFHSGDTASALEHALGAITVYQGDLCEADGVHALVERERLRALYLSLLGQVADQYFTAADYPAALRYALRLLRHDPCREDAHRLVMRCHVRSGRRAQAFRQYRTCEQMLQAEFGVRPELLTVALFDQVRTSPGSV</sequence>
<dbReference type="GO" id="GO:0003677">
    <property type="term" value="F:DNA binding"/>
    <property type="evidence" value="ECO:0007669"/>
    <property type="project" value="InterPro"/>
</dbReference>
<dbReference type="InterPro" id="IPR005158">
    <property type="entry name" value="BTAD"/>
</dbReference>
<proteinExistence type="predicted"/>
<dbReference type="EMBL" id="CP127295">
    <property type="protein sequence ID" value="WIX99161.1"/>
    <property type="molecule type" value="Genomic_DNA"/>
</dbReference>
<dbReference type="AlphaFoldDB" id="A0A9Y2NC37"/>
<accession>A0A9Y2NC37</accession>
<reference evidence="2 3" key="1">
    <citation type="submission" date="2023-06" db="EMBL/GenBank/DDBJ databases">
        <authorList>
            <person name="Oyuntsetseg B."/>
            <person name="Kim S.B."/>
        </authorList>
    </citation>
    <scope>NUCLEOTIDE SEQUENCE [LARGE SCALE GENOMIC DNA]</scope>
    <source>
        <strain evidence="2 3">4-36</strain>
    </source>
</reference>
<evidence type="ECO:0000313" key="2">
    <source>
        <dbReference type="EMBL" id="WIX99161.1"/>
    </source>
</evidence>
<dbReference type="PANTHER" id="PTHR35807">
    <property type="entry name" value="TRANSCRIPTIONAL REGULATOR REDD-RELATED"/>
    <property type="match status" value="1"/>
</dbReference>
<organism evidence="2 3">
    <name type="scientific">Amycolatopsis mongoliensis</name>
    <dbReference type="NCBI Taxonomy" id="715475"/>
    <lineage>
        <taxon>Bacteria</taxon>
        <taxon>Bacillati</taxon>
        <taxon>Actinomycetota</taxon>
        <taxon>Actinomycetes</taxon>
        <taxon>Pseudonocardiales</taxon>
        <taxon>Pseudonocardiaceae</taxon>
        <taxon>Amycolatopsis</taxon>
    </lineage>
</organism>
<dbReference type="RefSeq" id="WP_285995644.1">
    <property type="nucleotide sequence ID" value="NZ_CP127295.1"/>
</dbReference>
<protein>
    <submittedName>
        <fullName evidence="2">Bacterial transcriptional activator domain-containing protein</fullName>
    </submittedName>
</protein>
<dbReference type="KEGG" id="amog:QRX60_34630"/>